<reference evidence="7" key="1">
    <citation type="submission" date="2018-12" db="EMBL/GenBank/DDBJ databases">
        <authorList>
            <person name="Syme R.A."/>
            <person name="Farfan-Caceres L."/>
            <person name="Lichtenzveig J."/>
        </authorList>
    </citation>
    <scope>NUCLEOTIDE SEQUENCE</scope>
    <source>
        <strain evidence="7">Al4</strain>
    </source>
</reference>
<comment type="caution">
    <text evidence="7">The sequence shown here is derived from an EMBL/GenBank/DDBJ whole genome shotgun (WGS) entry which is preliminary data.</text>
</comment>
<reference evidence="7" key="2">
    <citation type="submission" date="2020-09" db="EMBL/GenBank/DDBJ databases">
        <title>Reference genome assembly for Australian Ascochyta lentis isolate Al4.</title>
        <authorList>
            <person name="Lee R.C."/>
            <person name="Farfan-Caceres L.M."/>
            <person name="Debler J.W."/>
            <person name="Williams A.H."/>
            <person name="Henares B.M."/>
        </authorList>
    </citation>
    <scope>NUCLEOTIDE SEQUENCE</scope>
    <source>
        <strain evidence="7">Al4</strain>
    </source>
</reference>
<evidence type="ECO:0000256" key="2">
    <source>
        <dbReference type="ARBA" id="ARBA00022692"/>
    </source>
</evidence>
<accession>A0A8H7IU41</accession>
<dbReference type="InterPro" id="IPR007568">
    <property type="entry name" value="RTA1"/>
</dbReference>
<dbReference type="PANTHER" id="PTHR31465:SF15">
    <property type="entry name" value="LIPID TRANSPORTER ATNI-RELATED"/>
    <property type="match status" value="1"/>
</dbReference>
<evidence type="ECO:0008006" key="9">
    <source>
        <dbReference type="Google" id="ProtNLM"/>
    </source>
</evidence>
<feature type="transmembrane region" description="Helical" evidence="6">
    <location>
        <begin position="81"/>
        <end position="102"/>
    </location>
</feature>
<feature type="transmembrane region" description="Helical" evidence="6">
    <location>
        <begin position="236"/>
        <end position="254"/>
    </location>
</feature>
<keyword evidence="3 6" id="KW-1133">Transmembrane helix</keyword>
<feature type="transmembrane region" description="Helical" evidence="6">
    <location>
        <begin position="274"/>
        <end position="294"/>
    </location>
</feature>
<feature type="transmembrane region" description="Helical" evidence="6">
    <location>
        <begin position="49"/>
        <end position="69"/>
    </location>
</feature>
<organism evidence="7 8">
    <name type="scientific">Ascochyta lentis</name>
    <dbReference type="NCBI Taxonomy" id="205686"/>
    <lineage>
        <taxon>Eukaryota</taxon>
        <taxon>Fungi</taxon>
        <taxon>Dikarya</taxon>
        <taxon>Ascomycota</taxon>
        <taxon>Pezizomycotina</taxon>
        <taxon>Dothideomycetes</taxon>
        <taxon>Pleosporomycetidae</taxon>
        <taxon>Pleosporales</taxon>
        <taxon>Pleosporineae</taxon>
        <taxon>Didymellaceae</taxon>
        <taxon>Ascochyta</taxon>
    </lineage>
</organism>
<gene>
    <name evidence="7" type="ORF">EKO04_011332</name>
</gene>
<evidence type="ECO:0000256" key="5">
    <source>
        <dbReference type="SAM" id="MobiDB-lite"/>
    </source>
</evidence>
<feature type="transmembrane region" description="Helical" evidence="6">
    <location>
        <begin position="155"/>
        <end position="173"/>
    </location>
</feature>
<evidence type="ECO:0000313" key="7">
    <source>
        <dbReference type="EMBL" id="KAF9690635.1"/>
    </source>
</evidence>
<keyword evidence="4 6" id="KW-0472">Membrane</keyword>
<evidence type="ECO:0000256" key="1">
    <source>
        <dbReference type="ARBA" id="ARBA00004141"/>
    </source>
</evidence>
<dbReference type="GO" id="GO:0016020">
    <property type="term" value="C:membrane"/>
    <property type="evidence" value="ECO:0007669"/>
    <property type="project" value="UniProtKB-SubCell"/>
</dbReference>
<keyword evidence="2 6" id="KW-0812">Transmembrane</keyword>
<feature type="transmembrane region" description="Helical" evidence="6">
    <location>
        <begin position="193"/>
        <end position="215"/>
    </location>
</feature>
<dbReference type="EMBL" id="RZGK01000023">
    <property type="protein sequence ID" value="KAF9690635.1"/>
    <property type="molecule type" value="Genomic_DNA"/>
</dbReference>
<evidence type="ECO:0000256" key="4">
    <source>
        <dbReference type="ARBA" id="ARBA00023136"/>
    </source>
</evidence>
<feature type="region of interest" description="Disordered" evidence="5">
    <location>
        <begin position="318"/>
        <end position="352"/>
    </location>
</feature>
<dbReference type="OrthoDB" id="5384040at2759"/>
<evidence type="ECO:0000256" key="6">
    <source>
        <dbReference type="SAM" id="Phobius"/>
    </source>
</evidence>
<protein>
    <recommendedName>
        <fullName evidence="9">RTA1-like protein</fullName>
    </recommendedName>
</protein>
<keyword evidence="8" id="KW-1185">Reference proteome</keyword>
<sequence>MLTISNSTLPSVLLISRSDSSPSPECTTAAPGKYGRVDDYSACNAYYTYNPSLAAAVLFTVLFGLLTVAHISQAFWYKKRFTWVVITGVLFEVTSFVCRTLGSRDQQNVGLATASQLLFLLAPLWINAFVYMTFGRMVHFFHPERRCAGLKASSIAKYFVWADIVSFLVQAAGGMMLNPGSGADVQSVGLKVYMAGVGVQEGFIVAFTVLGIMFVRDMTDIEQQGRVVESRTGWRLQMWSTFTVLVLITIRIIFRLVEFTKGFEPGNPMLFNEAFVYALDATPMFLALLLLSVIHPGRVLIGVDSDFPRLSRREKKILKREKKTMKEKRKSQKHGNKSNGYVDAEAGFSQVD</sequence>
<proteinExistence type="predicted"/>
<dbReference type="Proteomes" id="UP000651452">
    <property type="component" value="Unassembled WGS sequence"/>
</dbReference>
<feature type="transmembrane region" description="Helical" evidence="6">
    <location>
        <begin position="114"/>
        <end position="134"/>
    </location>
</feature>
<dbReference type="Pfam" id="PF04479">
    <property type="entry name" value="RTA1"/>
    <property type="match status" value="1"/>
</dbReference>
<evidence type="ECO:0000313" key="8">
    <source>
        <dbReference type="Proteomes" id="UP000651452"/>
    </source>
</evidence>
<feature type="compositionally biased region" description="Basic residues" evidence="5">
    <location>
        <begin position="318"/>
        <end position="336"/>
    </location>
</feature>
<name>A0A8H7IU41_9PLEO</name>
<evidence type="ECO:0000256" key="3">
    <source>
        <dbReference type="ARBA" id="ARBA00022989"/>
    </source>
</evidence>
<dbReference type="AlphaFoldDB" id="A0A8H7IU41"/>
<comment type="subcellular location">
    <subcellularLocation>
        <location evidence="1">Membrane</location>
        <topology evidence="1">Multi-pass membrane protein</topology>
    </subcellularLocation>
</comment>
<dbReference type="PANTHER" id="PTHR31465">
    <property type="entry name" value="PROTEIN RTA1-RELATED"/>
    <property type="match status" value="1"/>
</dbReference>